<feature type="domain" description="NACHT" evidence="5">
    <location>
        <begin position="484"/>
        <end position="645"/>
    </location>
</feature>
<dbReference type="EMBL" id="ASPP01025261">
    <property type="protein sequence ID" value="ETO08206.1"/>
    <property type="molecule type" value="Genomic_DNA"/>
</dbReference>
<dbReference type="Pfam" id="PF00805">
    <property type="entry name" value="Pentapeptide"/>
    <property type="match status" value="1"/>
</dbReference>
<reference evidence="6 7" key="1">
    <citation type="journal article" date="2013" name="Curr. Biol.">
        <title>The Genome of the Foraminiferan Reticulomyxa filosa.</title>
        <authorList>
            <person name="Glockner G."/>
            <person name="Hulsmann N."/>
            <person name="Schleicher M."/>
            <person name="Noegel A.A."/>
            <person name="Eichinger L."/>
            <person name="Gallinger C."/>
            <person name="Pawlowski J."/>
            <person name="Sierra R."/>
            <person name="Euteneuer U."/>
            <person name="Pillet L."/>
            <person name="Moustafa A."/>
            <person name="Platzer M."/>
            <person name="Groth M."/>
            <person name="Szafranski K."/>
            <person name="Schliwa M."/>
        </authorList>
    </citation>
    <scope>NUCLEOTIDE SEQUENCE [LARGE SCALE GENOMIC DNA]</scope>
</reference>
<organism evidence="6 7">
    <name type="scientific">Reticulomyxa filosa</name>
    <dbReference type="NCBI Taxonomy" id="46433"/>
    <lineage>
        <taxon>Eukaryota</taxon>
        <taxon>Sar</taxon>
        <taxon>Rhizaria</taxon>
        <taxon>Retaria</taxon>
        <taxon>Foraminifera</taxon>
        <taxon>Monothalamids</taxon>
        <taxon>Reticulomyxidae</taxon>
        <taxon>Reticulomyxa</taxon>
    </lineage>
</organism>
<keyword evidence="4" id="KW-0175">Coiled coil</keyword>
<proteinExistence type="predicted"/>
<dbReference type="Proteomes" id="UP000023152">
    <property type="component" value="Unassembled WGS sequence"/>
</dbReference>
<dbReference type="InterPro" id="IPR001680">
    <property type="entry name" value="WD40_rpt"/>
</dbReference>
<evidence type="ECO:0000313" key="6">
    <source>
        <dbReference type="EMBL" id="ETO08206.1"/>
    </source>
</evidence>
<protein>
    <recommendedName>
        <fullName evidence="5">NACHT domain-containing protein</fullName>
    </recommendedName>
</protein>
<dbReference type="SMART" id="SM00320">
    <property type="entry name" value="WD40"/>
    <property type="match status" value="10"/>
</dbReference>
<dbReference type="InterPro" id="IPR036322">
    <property type="entry name" value="WD40_repeat_dom_sf"/>
</dbReference>
<dbReference type="InterPro" id="IPR019775">
    <property type="entry name" value="WD40_repeat_CS"/>
</dbReference>
<evidence type="ECO:0000256" key="2">
    <source>
        <dbReference type="ARBA" id="ARBA00022737"/>
    </source>
</evidence>
<dbReference type="Pfam" id="PF00400">
    <property type="entry name" value="WD40"/>
    <property type="match status" value="9"/>
</dbReference>
<dbReference type="InterPro" id="IPR007111">
    <property type="entry name" value="NACHT_NTPase"/>
</dbReference>
<dbReference type="PROSITE" id="PS00678">
    <property type="entry name" value="WD_REPEATS_1"/>
    <property type="match status" value="7"/>
</dbReference>
<dbReference type="Gene3D" id="2.160.20.80">
    <property type="entry name" value="E3 ubiquitin-protein ligase SopA"/>
    <property type="match status" value="1"/>
</dbReference>
<dbReference type="Gene3D" id="3.40.50.300">
    <property type="entry name" value="P-loop containing nucleotide triphosphate hydrolases"/>
    <property type="match status" value="1"/>
</dbReference>
<dbReference type="PROSITE" id="PS50294">
    <property type="entry name" value="WD_REPEATS_REGION"/>
    <property type="match status" value="9"/>
</dbReference>
<feature type="repeat" description="WD" evidence="3">
    <location>
        <begin position="1021"/>
        <end position="1062"/>
    </location>
</feature>
<comment type="caution">
    <text evidence="6">The sequence shown here is derived from an EMBL/GenBank/DDBJ whole genome shotgun (WGS) entry which is preliminary data.</text>
</comment>
<feature type="repeat" description="WD" evidence="3">
    <location>
        <begin position="1147"/>
        <end position="1188"/>
    </location>
</feature>
<name>X6M3K0_RETFI</name>
<feature type="repeat" description="WD" evidence="3">
    <location>
        <begin position="979"/>
        <end position="1020"/>
    </location>
</feature>
<feature type="coiled-coil region" evidence="4">
    <location>
        <begin position="463"/>
        <end position="490"/>
    </location>
</feature>
<dbReference type="SUPFAM" id="SSF52540">
    <property type="entry name" value="P-loop containing nucleoside triphosphate hydrolases"/>
    <property type="match status" value="1"/>
</dbReference>
<dbReference type="Pfam" id="PF05729">
    <property type="entry name" value="NACHT"/>
    <property type="match status" value="1"/>
</dbReference>
<feature type="repeat" description="WD" evidence="3">
    <location>
        <begin position="1242"/>
        <end position="1283"/>
    </location>
</feature>
<feature type="repeat" description="WD" evidence="3">
    <location>
        <begin position="937"/>
        <end position="978"/>
    </location>
</feature>
<dbReference type="InterPro" id="IPR015943">
    <property type="entry name" value="WD40/YVTN_repeat-like_dom_sf"/>
</dbReference>
<accession>X6M3K0</accession>
<dbReference type="CDD" id="cd00200">
    <property type="entry name" value="WD40"/>
    <property type="match status" value="2"/>
</dbReference>
<keyword evidence="7" id="KW-1185">Reference proteome</keyword>
<gene>
    <name evidence="6" type="ORF">RFI_29183</name>
</gene>
<dbReference type="PROSITE" id="PS50082">
    <property type="entry name" value="WD_REPEATS_2"/>
    <property type="match status" value="10"/>
</dbReference>
<feature type="repeat" description="WD" evidence="3">
    <location>
        <begin position="1326"/>
        <end position="1367"/>
    </location>
</feature>
<sequence>MTKLEKNEIDNDHDSKLDEVRSNVKKEKEKAGVGEIKLGINLQGSCTNADCLAAKATLPVWINHGFVEMSLDPEKSLHFACPDCRKETVDSITKIVIYNAEHSIHASGDTQPVHDNHYQCSYTIKPGLSYKVKASKIRQHATSLEDLRERSEQAMNSVEITNLIVKLEKYEITVVKPPKLKGNDRLLEKIRSDYSGDFNQAFDIGRFTILCDNPTKLQTAVVVMKNAEEFNLIVSEDKDFFDKQSKTHHRFHNIKLYVPKHDVYIEMQATLKNFTTLEGYTVIENPKLSHLFYELIRAWKPDNSSREEELKQASDKTLTKINDVICEWINESEIKKIANRYKPHSDIGILKPPQLNNKSELKDIDTDVPLKLAQFLYNQLCTFSPTKLKGKAIYVILFEYYKKHIVSEKHLATCFEVASTLQESRKQELEEDVAILQALSTYTPLQANNYFYTDNDDQPDHGFDCYQHVIEFLEEKKDEQQRQVMILQGNSGSGKSLFCRYLEEHLWSNYINGLTKSIPVYISLPKCYKKEYESDVIAHALQVKHISKEMIEVIREQMSFILIMDGFDEIFDAYSKTDCNEKFFYNRFHLNKWHAKVILTCRSHVLNENNTKSTLIGSNSNNATAMIYLWPFSSQQMHGYIEKFVKLRKNNANNDNWTVEQYEETLKKAQVYEAFNEQWFDHHIQNISTKLAELRIQTNIRKMKLSLQSYCQDLGFDMFLHGNQVATENNLEDEYKTESLRTKDIWEKYFNGDSVAKYVLRKVGENQYTFLHKSCQEYFAAHKIICDILSWKQPTFDDDHKQFETQIQQQSINCKLLNEENGIIQFIVERLREKDSAFDNLEYKLFQIIEASKNLNTINIAAANAVTVLNSARINIHHKDWSNIKIPYAILDNAFLEGTNFANANLSNISLAQAFLNETNFQNADMTGIYFGEHPNLEGHSGNVTSAYFSPDGQTVVSCSWDKTIRLWDADSGQELQIWKGHSDTVTEAQFSPDGNTIVSSSWDKTIRLWDVKSGQELQKWKGHSNYVSGVQFSSNGLTILSCSFDKTIRIWEVASGKEIQKFQGHSESVRAAQFSPDCNTIVSCSNDKSIRIWNVASGRELQKLVGHSANVLDVQFSPNGCFIVSASEDQTVRIWDIMSGQQLQKLEGHSEGVTAVQFSPDGRNIISSSLDKTIRLWEALSGREIRKFEGHSNGFRGHVDGHSNWVGGVQFSPDGNTVISWSFDKTIRMWDAKTGRAIHKFDGHSRCVSQAQFFPNGHTIVSCSYDNTIRLWDVDSGREIQKLDLHSAPVGVVEFSPNGETLLSCSYDQTLRLWDTTSGQLVPKIERHSKIISGAHFSPDGLTILLWFEDQVVRIWDATLEREIQKI</sequence>
<dbReference type="InterPro" id="IPR027417">
    <property type="entry name" value="P-loop_NTPase"/>
</dbReference>
<keyword evidence="2" id="KW-0677">Repeat</keyword>
<dbReference type="InterPro" id="IPR020472">
    <property type="entry name" value="WD40_PAC1"/>
</dbReference>
<feature type="repeat" description="WD" evidence="3">
    <location>
        <begin position="1063"/>
        <end position="1104"/>
    </location>
</feature>
<dbReference type="PANTHER" id="PTHR19879:SF9">
    <property type="entry name" value="TRANSCRIPTION INITIATION FACTOR TFIID SUBUNIT 5"/>
    <property type="match status" value="1"/>
</dbReference>
<feature type="repeat" description="WD" evidence="3">
    <location>
        <begin position="1284"/>
        <end position="1325"/>
    </location>
</feature>
<dbReference type="SUPFAM" id="SSF50978">
    <property type="entry name" value="WD40 repeat-like"/>
    <property type="match status" value="2"/>
</dbReference>
<evidence type="ECO:0000256" key="1">
    <source>
        <dbReference type="ARBA" id="ARBA00022574"/>
    </source>
</evidence>
<dbReference type="PANTHER" id="PTHR19879">
    <property type="entry name" value="TRANSCRIPTION INITIATION FACTOR TFIID"/>
    <property type="match status" value="1"/>
</dbReference>
<dbReference type="SUPFAM" id="SSF141571">
    <property type="entry name" value="Pentapeptide repeat-like"/>
    <property type="match status" value="1"/>
</dbReference>
<dbReference type="InterPro" id="IPR001646">
    <property type="entry name" value="5peptide_repeat"/>
</dbReference>
<evidence type="ECO:0000313" key="7">
    <source>
        <dbReference type="Proteomes" id="UP000023152"/>
    </source>
</evidence>
<dbReference type="Gene3D" id="2.130.10.10">
    <property type="entry name" value="YVTN repeat-like/Quinoprotein amine dehydrogenase"/>
    <property type="match status" value="4"/>
</dbReference>
<keyword evidence="1 3" id="KW-0853">WD repeat</keyword>
<evidence type="ECO:0000256" key="3">
    <source>
        <dbReference type="PROSITE-ProRule" id="PRU00221"/>
    </source>
</evidence>
<evidence type="ECO:0000259" key="5">
    <source>
        <dbReference type="Pfam" id="PF05729"/>
    </source>
</evidence>
<dbReference type="PRINTS" id="PR00320">
    <property type="entry name" value="GPROTEINBRPT"/>
</dbReference>
<feature type="repeat" description="WD" evidence="3">
    <location>
        <begin position="1200"/>
        <end position="1241"/>
    </location>
</feature>
<evidence type="ECO:0000256" key="4">
    <source>
        <dbReference type="SAM" id="Coils"/>
    </source>
</evidence>
<feature type="repeat" description="WD" evidence="3">
    <location>
        <begin position="1105"/>
        <end position="1146"/>
    </location>
</feature>